<dbReference type="AlphaFoldDB" id="A0ABC8EA10"/>
<evidence type="ECO:0000256" key="1">
    <source>
        <dbReference type="SAM" id="MobiDB-lite"/>
    </source>
</evidence>
<evidence type="ECO:0000313" key="2">
    <source>
        <dbReference type="EMBL" id="BDR80404.1"/>
    </source>
</evidence>
<sequence>MGREKIDTINEKEKIKSIVSHSLDSLNSKTGYKNQGNPAEVQGKARVMRK</sequence>
<protein>
    <recommendedName>
        <fullName evidence="4">Small, acid-soluble spore protein, alpha/beta type</fullName>
    </recommendedName>
</protein>
<organism evidence="2 3">
    <name type="scientific">Clostridium tetani</name>
    <dbReference type="NCBI Taxonomy" id="1513"/>
    <lineage>
        <taxon>Bacteria</taxon>
        <taxon>Bacillati</taxon>
        <taxon>Bacillota</taxon>
        <taxon>Clostridia</taxon>
        <taxon>Eubacteriales</taxon>
        <taxon>Clostridiaceae</taxon>
        <taxon>Clostridium</taxon>
    </lineage>
</organism>
<reference evidence="2 3" key="1">
    <citation type="submission" date="2022-09" db="EMBL/GenBank/DDBJ databases">
        <title>complete genome sequences of Clostridium tetani str. KHSU-234311-028 isolated from soil.</title>
        <authorList>
            <person name="Sekizuka T."/>
            <person name="Shitada C."/>
            <person name="Takahashi M."/>
            <person name="Kuroda M."/>
        </authorList>
    </citation>
    <scope>NUCLEOTIDE SEQUENCE [LARGE SCALE GENOMIC DNA]</scope>
    <source>
        <strain evidence="2 3">KHSU-234311-028</strain>
    </source>
</reference>
<evidence type="ECO:0008006" key="4">
    <source>
        <dbReference type="Google" id="ProtNLM"/>
    </source>
</evidence>
<feature type="compositionally biased region" description="Polar residues" evidence="1">
    <location>
        <begin position="26"/>
        <end position="37"/>
    </location>
</feature>
<name>A0ABC8EA10_CLOTA</name>
<evidence type="ECO:0000313" key="3">
    <source>
        <dbReference type="Proteomes" id="UP001321763"/>
    </source>
</evidence>
<dbReference type="Proteomes" id="UP001321763">
    <property type="component" value="Chromosome"/>
</dbReference>
<gene>
    <name evidence="2" type="ORF">K234311028_06500</name>
</gene>
<dbReference type="RefSeq" id="WP_164967821.1">
    <property type="nucleotide sequence ID" value="NZ_AP026806.1"/>
</dbReference>
<proteinExistence type="predicted"/>
<dbReference type="EMBL" id="AP026818">
    <property type="protein sequence ID" value="BDR80404.1"/>
    <property type="molecule type" value="Genomic_DNA"/>
</dbReference>
<accession>A0ABC8EA10</accession>
<feature type="region of interest" description="Disordered" evidence="1">
    <location>
        <begin position="26"/>
        <end position="50"/>
    </location>
</feature>